<evidence type="ECO:0000256" key="4">
    <source>
        <dbReference type="ARBA" id="ARBA00023273"/>
    </source>
</evidence>
<keyword evidence="2" id="KW-0970">Cilium biogenesis/degradation</keyword>
<feature type="region of interest" description="Disordered" evidence="8">
    <location>
        <begin position="63"/>
        <end position="100"/>
    </location>
</feature>
<dbReference type="Proteomes" id="UP000215902">
    <property type="component" value="Unassembled WGS sequence"/>
</dbReference>
<dbReference type="EMBL" id="NIVC01002676">
    <property type="protein sequence ID" value="PAA56004.1"/>
    <property type="molecule type" value="Genomic_DNA"/>
</dbReference>
<comment type="similarity">
    <text evidence="5">Belongs to the CFAP263 family.</text>
</comment>
<name>A0A267E517_9PLAT</name>
<keyword evidence="11" id="KW-1185">Reference proteome</keyword>
<dbReference type="GO" id="GO:0036064">
    <property type="term" value="C:ciliary basal body"/>
    <property type="evidence" value="ECO:0007669"/>
    <property type="project" value="TreeGrafter"/>
</dbReference>
<dbReference type="PANTHER" id="PTHR15654">
    <property type="entry name" value="COILED-COIL DOMAIN-CONTAINING PROTEIN 113-RELATED"/>
    <property type="match status" value="1"/>
</dbReference>
<feature type="coiled-coil region" evidence="7">
    <location>
        <begin position="194"/>
        <end position="315"/>
    </location>
</feature>
<evidence type="ECO:0000256" key="2">
    <source>
        <dbReference type="ARBA" id="ARBA00022794"/>
    </source>
</evidence>
<sequence>MADSESTSEFESETVDDPIQNLSNEKLYELLQNILTENEKLTMENEMFEKFLRRVEPNALGGGAGLLGSSTASQASQQEAAPTRGVRKRSRSKGSASERTLRLTAEQKCDIAQREIEELREELKRMEGDCEKIIDKKLAMIEETQVRAIEIKKFEHEFHRDVIVGGVSKRTGKVECEKFERHHRDLIGKRHALINKLVLKNQALKVSLRKLKSQLRQKEEMGDVLSKVDFDQLKIENSQYMDKIDEKNQELLKLKLMAGRTLQVLNQHKKKLAFLNKELDRIKADIQQRNDLLRRVDAEATIAEEERLKAEVINRRLREQLSDYKVPEVLEYVNCMADLYELQKKERIWDRKVDIAKMAVDRHQRIWKQIAKESQK</sequence>
<feature type="region of interest" description="Disordered" evidence="8">
    <location>
        <begin position="1"/>
        <end position="22"/>
    </location>
</feature>
<reference evidence="10 11" key="1">
    <citation type="submission" date="2017-06" db="EMBL/GenBank/DDBJ databases">
        <title>A platform for efficient transgenesis in Macrostomum lignano, a flatworm model organism for stem cell research.</title>
        <authorList>
            <person name="Berezikov E."/>
        </authorList>
    </citation>
    <scope>NUCLEOTIDE SEQUENCE [LARGE SCALE GENOMIC DNA]</scope>
    <source>
        <strain evidence="10">DV1</strain>
        <tissue evidence="10">Whole organism</tissue>
    </source>
</reference>
<dbReference type="GO" id="GO:0060271">
    <property type="term" value="P:cilium assembly"/>
    <property type="evidence" value="ECO:0007669"/>
    <property type="project" value="TreeGrafter"/>
</dbReference>
<dbReference type="InterPro" id="IPR051885">
    <property type="entry name" value="CC_CF"/>
</dbReference>
<dbReference type="AlphaFoldDB" id="A0A267E517"/>
<protein>
    <recommendedName>
        <fullName evidence="6">Cilia- and flagella-associated protein 263</fullName>
    </recommendedName>
</protein>
<comment type="subcellular location">
    <subcellularLocation>
        <location evidence="1">Cell projection</location>
        <location evidence="1">Cilium</location>
    </subcellularLocation>
</comment>
<feature type="coiled-coil region" evidence="7">
    <location>
        <begin position="102"/>
        <end position="136"/>
    </location>
</feature>
<feature type="compositionally biased region" description="Acidic residues" evidence="8">
    <location>
        <begin position="1"/>
        <end position="16"/>
    </location>
</feature>
<evidence type="ECO:0000256" key="1">
    <source>
        <dbReference type="ARBA" id="ARBA00004138"/>
    </source>
</evidence>
<dbReference type="GO" id="GO:0005930">
    <property type="term" value="C:axoneme"/>
    <property type="evidence" value="ECO:0007669"/>
    <property type="project" value="TreeGrafter"/>
</dbReference>
<dbReference type="OrthoDB" id="10259713at2759"/>
<evidence type="ECO:0000313" key="11">
    <source>
        <dbReference type="Proteomes" id="UP000215902"/>
    </source>
</evidence>
<organism evidence="10 11">
    <name type="scientific">Macrostomum lignano</name>
    <dbReference type="NCBI Taxonomy" id="282301"/>
    <lineage>
        <taxon>Eukaryota</taxon>
        <taxon>Metazoa</taxon>
        <taxon>Spiralia</taxon>
        <taxon>Lophotrochozoa</taxon>
        <taxon>Platyhelminthes</taxon>
        <taxon>Rhabditophora</taxon>
        <taxon>Macrostomorpha</taxon>
        <taxon>Macrostomida</taxon>
        <taxon>Macrostomidae</taxon>
        <taxon>Macrostomum</taxon>
    </lineage>
</organism>
<gene>
    <name evidence="10" type="ORF">BOX15_Mlig026563g3</name>
</gene>
<keyword evidence="4" id="KW-0966">Cell projection</keyword>
<evidence type="ECO:0000256" key="7">
    <source>
        <dbReference type="SAM" id="Coils"/>
    </source>
</evidence>
<keyword evidence="3 7" id="KW-0175">Coiled coil</keyword>
<dbReference type="STRING" id="282301.A0A267E517"/>
<feature type="compositionally biased region" description="Low complexity" evidence="8">
    <location>
        <begin position="67"/>
        <end position="81"/>
    </location>
</feature>
<evidence type="ECO:0000259" key="9">
    <source>
        <dbReference type="Pfam" id="PF13870"/>
    </source>
</evidence>
<accession>A0A267E517</accession>
<evidence type="ECO:0000256" key="8">
    <source>
        <dbReference type="SAM" id="MobiDB-lite"/>
    </source>
</evidence>
<comment type="caution">
    <text evidence="10">The sequence shown here is derived from an EMBL/GenBank/DDBJ whole genome shotgun (WGS) entry which is preliminary data.</text>
</comment>
<evidence type="ECO:0000256" key="5">
    <source>
        <dbReference type="ARBA" id="ARBA00044506"/>
    </source>
</evidence>
<evidence type="ECO:0000256" key="3">
    <source>
        <dbReference type="ARBA" id="ARBA00023054"/>
    </source>
</evidence>
<evidence type="ECO:0000313" key="10">
    <source>
        <dbReference type="EMBL" id="PAA56004.1"/>
    </source>
</evidence>
<dbReference type="Pfam" id="PF13870">
    <property type="entry name" value="CCDC113_CCDC96_CC"/>
    <property type="match status" value="1"/>
</dbReference>
<feature type="domain" description="CCDC113/CCDC96 coiled-coil" evidence="9">
    <location>
        <begin position="189"/>
        <end position="360"/>
    </location>
</feature>
<evidence type="ECO:0000256" key="6">
    <source>
        <dbReference type="ARBA" id="ARBA00044798"/>
    </source>
</evidence>
<dbReference type="InterPro" id="IPR025254">
    <property type="entry name" value="CCDC113/CCDC96_CC"/>
</dbReference>
<dbReference type="PANTHER" id="PTHR15654:SF2">
    <property type="entry name" value="COILED-COIL DOMAIN-CONTAINING PROTEIN 113"/>
    <property type="match status" value="1"/>
</dbReference>
<proteinExistence type="inferred from homology"/>